<evidence type="ECO:0000313" key="2">
    <source>
        <dbReference type="Proteomes" id="UP001497535"/>
    </source>
</evidence>
<dbReference type="Proteomes" id="UP001497535">
    <property type="component" value="Unassembled WGS sequence"/>
</dbReference>
<accession>A0ACB1B6T0</accession>
<comment type="caution">
    <text evidence="1">The sequence shown here is derived from an EMBL/GenBank/DDBJ whole genome shotgun (WGS) entry which is preliminary data.</text>
</comment>
<name>A0ACB1B6T0_MELEN</name>
<protein>
    <submittedName>
        <fullName evidence="1">Uncharacterized protein</fullName>
    </submittedName>
</protein>
<evidence type="ECO:0000313" key="1">
    <source>
        <dbReference type="EMBL" id="CAK5123521.1"/>
    </source>
</evidence>
<dbReference type="EMBL" id="CAVMJV010000194">
    <property type="protein sequence ID" value="CAK5123521.1"/>
    <property type="molecule type" value="Genomic_DNA"/>
</dbReference>
<reference evidence="1" key="1">
    <citation type="submission" date="2023-11" db="EMBL/GenBank/DDBJ databases">
        <authorList>
            <person name="Poullet M."/>
        </authorList>
    </citation>
    <scope>NUCLEOTIDE SEQUENCE</scope>
    <source>
        <strain evidence="1">E1834</strain>
    </source>
</reference>
<keyword evidence="2" id="KW-1185">Reference proteome</keyword>
<gene>
    <name evidence="1" type="ORF">MENTE1834_LOCUS47497</name>
</gene>
<sequence length="63" mass="7383">MFCDKLAVRLLDRLSTVHYKNSVHDPDFGIRIPTRIEISYMSLSWDNLIVRLTDKISVPYLDT</sequence>
<proteinExistence type="predicted"/>
<organism evidence="1 2">
    <name type="scientific">Meloidogyne enterolobii</name>
    <name type="common">Root-knot nematode worm</name>
    <name type="synonym">Meloidogyne mayaguensis</name>
    <dbReference type="NCBI Taxonomy" id="390850"/>
    <lineage>
        <taxon>Eukaryota</taxon>
        <taxon>Metazoa</taxon>
        <taxon>Ecdysozoa</taxon>
        <taxon>Nematoda</taxon>
        <taxon>Chromadorea</taxon>
        <taxon>Rhabditida</taxon>
        <taxon>Tylenchina</taxon>
        <taxon>Tylenchomorpha</taxon>
        <taxon>Tylenchoidea</taxon>
        <taxon>Meloidogynidae</taxon>
        <taxon>Meloidogyninae</taxon>
        <taxon>Meloidogyne</taxon>
    </lineage>
</organism>